<dbReference type="Proteomes" id="UP001230504">
    <property type="component" value="Unassembled WGS sequence"/>
</dbReference>
<reference evidence="1" key="1">
    <citation type="submission" date="2021-06" db="EMBL/GenBank/DDBJ databases">
        <title>Comparative genomics, transcriptomics and evolutionary studies reveal genomic signatures of adaptation to plant cell wall in hemibiotrophic fungi.</title>
        <authorList>
            <consortium name="DOE Joint Genome Institute"/>
            <person name="Baroncelli R."/>
            <person name="Diaz J.F."/>
            <person name="Benocci T."/>
            <person name="Peng M."/>
            <person name="Battaglia E."/>
            <person name="Haridas S."/>
            <person name="Andreopoulos W."/>
            <person name="Labutti K."/>
            <person name="Pangilinan J."/>
            <person name="Floch G.L."/>
            <person name="Makela M.R."/>
            <person name="Henrissat B."/>
            <person name="Grigoriev I.V."/>
            <person name="Crouch J.A."/>
            <person name="De Vries R.P."/>
            <person name="Sukno S.A."/>
            <person name="Thon M.R."/>
        </authorList>
    </citation>
    <scope>NUCLEOTIDE SEQUENCE</scope>
    <source>
        <strain evidence="1">CBS 125086</strain>
    </source>
</reference>
<evidence type="ECO:0000313" key="1">
    <source>
        <dbReference type="EMBL" id="KAK1593926.1"/>
    </source>
</evidence>
<organism evidence="1 2">
    <name type="scientific">Colletotrichum navitas</name>
    <dbReference type="NCBI Taxonomy" id="681940"/>
    <lineage>
        <taxon>Eukaryota</taxon>
        <taxon>Fungi</taxon>
        <taxon>Dikarya</taxon>
        <taxon>Ascomycota</taxon>
        <taxon>Pezizomycotina</taxon>
        <taxon>Sordariomycetes</taxon>
        <taxon>Hypocreomycetidae</taxon>
        <taxon>Glomerellales</taxon>
        <taxon>Glomerellaceae</taxon>
        <taxon>Colletotrichum</taxon>
        <taxon>Colletotrichum graminicola species complex</taxon>
    </lineage>
</organism>
<sequence>MSRNCLNLSFPHLNIERPRFVAVAAAAAAVAVAVAAAAAATTPASPPLSRCASSIYPVRVPGQLRDAVV</sequence>
<protein>
    <submittedName>
        <fullName evidence="1">Uncharacterized protein</fullName>
    </submittedName>
</protein>
<name>A0AAD8Q187_9PEZI</name>
<keyword evidence="2" id="KW-1185">Reference proteome</keyword>
<dbReference type="EMBL" id="JAHLJV010000022">
    <property type="protein sequence ID" value="KAK1593926.1"/>
    <property type="molecule type" value="Genomic_DNA"/>
</dbReference>
<dbReference type="GeneID" id="85447813"/>
<dbReference type="RefSeq" id="XP_060415173.1">
    <property type="nucleotide sequence ID" value="XM_060563573.1"/>
</dbReference>
<comment type="caution">
    <text evidence="1">The sequence shown here is derived from an EMBL/GenBank/DDBJ whole genome shotgun (WGS) entry which is preliminary data.</text>
</comment>
<proteinExistence type="predicted"/>
<dbReference type="AlphaFoldDB" id="A0AAD8Q187"/>
<evidence type="ECO:0000313" key="2">
    <source>
        <dbReference type="Proteomes" id="UP001230504"/>
    </source>
</evidence>
<gene>
    <name evidence="1" type="ORF">LY79DRAFT_668871</name>
</gene>
<accession>A0AAD8Q187</accession>